<organism evidence="5 6">
    <name type="scientific">Bradyrhizobium australiense</name>
    <dbReference type="NCBI Taxonomy" id="2721161"/>
    <lineage>
        <taxon>Bacteria</taxon>
        <taxon>Pseudomonadati</taxon>
        <taxon>Pseudomonadota</taxon>
        <taxon>Alphaproteobacteria</taxon>
        <taxon>Hyphomicrobiales</taxon>
        <taxon>Nitrobacteraceae</taxon>
        <taxon>Bradyrhizobium</taxon>
    </lineage>
</organism>
<dbReference type="AlphaFoldDB" id="A0A7Y4GWP6"/>
<keyword evidence="6" id="KW-1185">Reference proteome</keyword>
<evidence type="ECO:0000256" key="3">
    <source>
        <dbReference type="ARBA" id="ARBA00023163"/>
    </source>
</evidence>
<reference evidence="5 6" key="1">
    <citation type="submission" date="2020-03" db="EMBL/GenBank/DDBJ databases">
        <title>Bradyrhizobium diversity isolated from nodules of Indigofera sp.</title>
        <authorList>
            <person name="Klepa M."/>
            <person name="Helene L."/>
            <person name="Hungria M."/>
        </authorList>
    </citation>
    <scope>NUCLEOTIDE SEQUENCE [LARGE SCALE GENOMIC DNA]</scope>
    <source>
        <strain evidence="5 6">WSM 1791</strain>
    </source>
</reference>
<keyword evidence="3" id="KW-0804">Transcription</keyword>
<evidence type="ECO:0000259" key="4">
    <source>
        <dbReference type="PROSITE" id="PS50987"/>
    </source>
</evidence>
<dbReference type="InterPro" id="IPR036388">
    <property type="entry name" value="WH-like_DNA-bd_sf"/>
</dbReference>
<dbReference type="InterPro" id="IPR036390">
    <property type="entry name" value="WH_DNA-bd_sf"/>
</dbReference>
<dbReference type="RefSeq" id="WP_171582189.1">
    <property type="nucleotide sequence ID" value="NZ_JAAVLX010000008.1"/>
</dbReference>
<accession>A0A7Y4GWP6</accession>
<evidence type="ECO:0000313" key="6">
    <source>
        <dbReference type="Proteomes" id="UP000544122"/>
    </source>
</evidence>
<evidence type="ECO:0000256" key="2">
    <source>
        <dbReference type="ARBA" id="ARBA00023125"/>
    </source>
</evidence>
<dbReference type="Gene3D" id="1.10.10.10">
    <property type="entry name" value="Winged helix-like DNA-binding domain superfamily/Winged helix DNA-binding domain"/>
    <property type="match status" value="1"/>
</dbReference>
<keyword evidence="2" id="KW-0238">DNA-binding</keyword>
<dbReference type="NCBIfam" id="NF033788">
    <property type="entry name" value="HTH_metalloreg"/>
    <property type="match status" value="1"/>
</dbReference>
<feature type="domain" description="HTH arsR-type" evidence="4">
    <location>
        <begin position="1"/>
        <end position="95"/>
    </location>
</feature>
<dbReference type="PROSITE" id="PS50987">
    <property type="entry name" value="HTH_ARSR_2"/>
    <property type="match status" value="1"/>
</dbReference>
<sequence length="117" mass="12627">MESEQAILALAALAQSTRMSVFKLLVKYEPDGLAAGDIAKLLAVPQNTMSAHLAVLARAELVMGERKSRSIIYRANLAAFQNLTSFMVEDCCGGRADLCAPVTSCKPERSKRAKVKV</sequence>
<dbReference type="CDD" id="cd00090">
    <property type="entry name" value="HTH_ARSR"/>
    <property type="match status" value="1"/>
</dbReference>
<dbReference type="PANTHER" id="PTHR43132:SF2">
    <property type="entry name" value="ARSENICAL RESISTANCE OPERON REPRESSOR ARSR-RELATED"/>
    <property type="match status" value="1"/>
</dbReference>
<dbReference type="GO" id="GO:0003700">
    <property type="term" value="F:DNA-binding transcription factor activity"/>
    <property type="evidence" value="ECO:0007669"/>
    <property type="project" value="InterPro"/>
</dbReference>
<keyword evidence="1" id="KW-0805">Transcription regulation</keyword>
<dbReference type="InterPro" id="IPR001845">
    <property type="entry name" value="HTH_ArsR_DNA-bd_dom"/>
</dbReference>
<dbReference type="SUPFAM" id="SSF46785">
    <property type="entry name" value="Winged helix' DNA-binding domain"/>
    <property type="match status" value="1"/>
</dbReference>
<name>A0A7Y4GWP6_9BRAD</name>
<dbReference type="Pfam" id="PF12840">
    <property type="entry name" value="HTH_20"/>
    <property type="match status" value="1"/>
</dbReference>
<gene>
    <name evidence="5" type="ORF">HCN58_24805</name>
</gene>
<dbReference type="InterPro" id="IPR051011">
    <property type="entry name" value="Metal_resp_trans_reg"/>
</dbReference>
<protein>
    <submittedName>
        <fullName evidence="5">Helix-turn-helix transcriptional regulator</fullName>
    </submittedName>
</protein>
<dbReference type="EMBL" id="JAAVLX010000008">
    <property type="protein sequence ID" value="NOJ42762.1"/>
    <property type="molecule type" value="Genomic_DNA"/>
</dbReference>
<dbReference type="InterPro" id="IPR011991">
    <property type="entry name" value="ArsR-like_HTH"/>
</dbReference>
<evidence type="ECO:0000313" key="5">
    <source>
        <dbReference type="EMBL" id="NOJ42762.1"/>
    </source>
</evidence>
<dbReference type="PANTHER" id="PTHR43132">
    <property type="entry name" value="ARSENICAL RESISTANCE OPERON REPRESSOR ARSR-RELATED"/>
    <property type="match status" value="1"/>
</dbReference>
<proteinExistence type="predicted"/>
<dbReference type="GO" id="GO:0003677">
    <property type="term" value="F:DNA binding"/>
    <property type="evidence" value="ECO:0007669"/>
    <property type="project" value="UniProtKB-KW"/>
</dbReference>
<comment type="caution">
    <text evidence="5">The sequence shown here is derived from an EMBL/GenBank/DDBJ whole genome shotgun (WGS) entry which is preliminary data.</text>
</comment>
<dbReference type="PRINTS" id="PR00778">
    <property type="entry name" value="HTHARSR"/>
</dbReference>
<evidence type="ECO:0000256" key="1">
    <source>
        <dbReference type="ARBA" id="ARBA00023015"/>
    </source>
</evidence>
<dbReference type="Proteomes" id="UP000544122">
    <property type="component" value="Unassembled WGS sequence"/>
</dbReference>
<dbReference type="SMART" id="SM00418">
    <property type="entry name" value="HTH_ARSR"/>
    <property type="match status" value="1"/>
</dbReference>